<dbReference type="InterPro" id="IPR011034">
    <property type="entry name" value="Formyl_transferase-like_C_sf"/>
</dbReference>
<dbReference type="Gene3D" id="3.40.50.12230">
    <property type="match status" value="1"/>
</dbReference>
<dbReference type="STRING" id="1797532.A2729_04115"/>
<dbReference type="Proteomes" id="UP000178930">
    <property type="component" value="Unassembled WGS sequence"/>
</dbReference>
<dbReference type="EMBL" id="MHIB01000009">
    <property type="protein sequence ID" value="OGY44938.1"/>
    <property type="molecule type" value="Genomic_DNA"/>
</dbReference>
<dbReference type="InterPro" id="IPR005793">
    <property type="entry name" value="Formyl_trans_C"/>
</dbReference>
<sequence length="348" mass="40591">MKYKNIEKIILIGGSFLLAELIKKTKGKIGLPLVIFTNPRYLNEDFDGLTLKSILNKYKIKYYLISDINNDKNLAKEITKNSLAIAMGSWFFEKKTVKKFSKNHLLDFMSIDLPRYRGGAHHSWRIMHQNYQSSINLQIIKGGQETFQKGEVIKRQEFIFSNNLIKPVDFYNYSLKKEINFFLEFINDIKKAKNFVLQRLDENQSSHYPSLFTKLHGLIDWSWQGKDIYLFINAFDDPYSGANAYWQGQKIYLSDCQLLPQPEAYHPFTSGLVVRQNKNGIFVATIGNLLQIKKVLDEKGREIFKKIKAGDRFYAPPTELLKSRILKVSYDNNGLKIHNKDLKYEFNV</sequence>
<reference evidence="2 3" key="1">
    <citation type="journal article" date="2016" name="Nat. Commun.">
        <title>Thousands of microbial genomes shed light on interconnected biogeochemical processes in an aquifer system.</title>
        <authorList>
            <person name="Anantharaman K."/>
            <person name="Brown C.T."/>
            <person name="Hug L.A."/>
            <person name="Sharon I."/>
            <person name="Castelle C.J."/>
            <person name="Probst A.J."/>
            <person name="Thomas B.C."/>
            <person name="Singh A."/>
            <person name="Wilkins M.J."/>
            <person name="Karaoz U."/>
            <person name="Brodie E.L."/>
            <person name="Williams K.H."/>
            <person name="Hubbard S.S."/>
            <person name="Banfield J.F."/>
        </authorList>
    </citation>
    <scope>NUCLEOTIDE SEQUENCE [LARGE SCALE GENOMIC DNA]</scope>
</reference>
<dbReference type="AlphaFoldDB" id="A0A1G1XY13"/>
<dbReference type="SUPFAM" id="SSF53328">
    <property type="entry name" value="Formyltransferase"/>
    <property type="match status" value="1"/>
</dbReference>
<evidence type="ECO:0000259" key="1">
    <source>
        <dbReference type="Pfam" id="PF02911"/>
    </source>
</evidence>
<feature type="domain" description="Formyl transferase C-terminal" evidence="1">
    <location>
        <begin position="214"/>
        <end position="301"/>
    </location>
</feature>
<evidence type="ECO:0000313" key="3">
    <source>
        <dbReference type="Proteomes" id="UP000178930"/>
    </source>
</evidence>
<comment type="caution">
    <text evidence="2">The sequence shown here is derived from an EMBL/GenBank/DDBJ whole genome shotgun (WGS) entry which is preliminary data.</text>
</comment>
<gene>
    <name evidence="2" type="ORF">A2729_04115</name>
</gene>
<name>A0A1G1XY13_9BACT</name>
<accession>A0A1G1XY13</accession>
<dbReference type="SUPFAM" id="SSF50486">
    <property type="entry name" value="FMT C-terminal domain-like"/>
    <property type="match status" value="1"/>
</dbReference>
<dbReference type="GO" id="GO:0003824">
    <property type="term" value="F:catalytic activity"/>
    <property type="evidence" value="ECO:0007669"/>
    <property type="project" value="InterPro"/>
</dbReference>
<protein>
    <recommendedName>
        <fullName evidence="1">Formyl transferase C-terminal domain-containing protein</fullName>
    </recommendedName>
</protein>
<dbReference type="InterPro" id="IPR036477">
    <property type="entry name" value="Formyl_transf_N_sf"/>
</dbReference>
<organism evidence="2 3">
    <name type="scientific">Candidatus Buchananbacteria bacterium RIFCSPHIGHO2_01_FULL_39_14</name>
    <dbReference type="NCBI Taxonomy" id="1797532"/>
    <lineage>
        <taxon>Bacteria</taxon>
        <taxon>Candidatus Buchananiibacteriota</taxon>
    </lineage>
</organism>
<evidence type="ECO:0000313" key="2">
    <source>
        <dbReference type="EMBL" id="OGY44938.1"/>
    </source>
</evidence>
<dbReference type="Pfam" id="PF02911">
    <property type="entry name" value="Formyl_trans_C"/>
    <property type="match status" value="1"/>
</dbReference>
<proteinExistence type="predicted"/>